<dbReference type="EMBL" id="VSRR010092288">
    <property type="protein sequence ID" value="MPC92725.1"/>
    <property type="molecule type" value="Genomic_DNA"/>
</dbReference>
<dbReference type="Proteomes" id="UP000324222">
    <property type="component" value="Unassembled WGS sequence"/>
</dbReference>
<protein>
    <submittedName>
        <fullName evidence="1">Uncharacterized protein</fullName>
    </submittedName>
</protein>
<proteinExistence type="predicted"/>
<sequence>MREKAEHHYRTSKYMRAQLIMLVMRKSSASYGCQDINLISLDF</sequence>
<dbReference type="AlphaFoldDB" id="A0A5B7JDJ6"/>
<organism evidence="1 2">
    <name type="scientific">Portunus trituberculatus</name>
    <name type="common">Swimming crab</name>
    <name type="synonym">Neptunus trituberculatus</name>
    <dbReference type="NCBI Taxonomy" id="210409"/>
    <lineage>
        <taxon>Eukaryota</taxon>
        <taxon>Metazoa</taxon>
        <taxon>Ecdysozoa</taxon>
        <taxon>Arthropoda</taxon>
        <taxon>Crustacea</taxon>
        <taxon>Multicrustacea</taxon>
        <taxon>Malacostraca</taxon>
        <taxon>Eumalacostraca</taxon>
        <taxon>Eucarida</taxon>
        <taxon>Decapoda</taxon>
        <taxon>Pleocyemata</taxon>
        <taxon>Brachyura</taxon>
        <taxon>Eubrachyura</taxon>
        <taxon>Portunoidea</taxon>
        <taxon>Portunidae</taxon>
        <taxon>Portuninae</taxon>
        <taxon>Portunus</taxon>
    </lineage>
</organism>
<name>A0A5B7JDJ6_PORTR</name>
<keyword evidence="2" id="KW-1185">Reference proteome</keyword>
<gene>
    <name evidence="1" type="ORF">E2C01_087831</name>
</gene>
<comment type="caution">
    <text evidence="1">The sequence shown here is derived from an EMBL/GenBank/DDBJ whole genome shotgun (WGS) entry which is preliminary data.</text>
</comment>
<evidence type="ECO:0000313" key="1">
    <source>
        <dbReference type="EMBL" id="MPC92725.1"/>
    </source>
</evidence>
<reference evidence="1 2" key="1">
    <citation type="submission" date="2019-05" db="EMBL/GenBank/DDBJ databases">
        <title>Another draft genome of Portunus trituberculatus and its Hox gene families provides insights of decapod evolution.</title>
        <authorList>
            <person name="Jeong J.-H."/>
            <person name="Song I."/>
            <person name="Kim S."/>
            <person name="Choi T."/>
            <person name="Kim D."/>
            <person name="Ryu S."/>
            <person name="Kim W."/>
        </authorList>
    </citation>
    <scope>NUCLEOTIDE SEQUENCE [LARGE SCALE GENOMIC DNA]</scope>
    <source>
        <tissue evidence="1">Muscle</tissue>
    </source>
</reference>
<accession>A0A5B7JDJ6</accession>
<evidence type="ECO:0000313" key="2">
    <source>
        <dbReference type="Proteomes" id="UP000324222"/>
    </source>
</evidence>